<dbReference type="AlphaFoldDB" id="A0A8X6PL56"/>
<dbReference type="OrthoDB" id="6413402at2759"/>
<evidence type="ECO:0000313" key="2">
    <source>
        <dbReference type="Proteomes" id="UP000887013"/>
    </source>
</evidence>
<dbReference type="Proteomes" id="UP000887013">
    <property type="component" value="Unassembled WGS sequence"/>
</dbReference>
<comment type="caution">
    <text evidence="1">The sequence shown here is derived from an EMBL/GenBank/DDBJ whole genome shotgun (WGS) entry which is preliminary data.</text>
</comment>
<dbReference type="EMBL" id="BMAW01022256">
    <property type="protein sequence ID" value="GFT76961.1"/>
    <property type="molecule type" value="Genomic_DNA"/>
</dbReference>
<protein>
    <submittedName>
        <fullName evidence="1">Uncharacterized protein</fullName>
    </submittedName>
</protein>
<name>A0A8X6PL56_NEPPI</name>
<keyword evidence="2" id="KW-1185">Reference proteome</keyword>
<gene>
    <name evidence="1" type="primary">AVEN_19039_1</name>
    <name evidence="1" type="ORF">NPIL_574701</name>
</gene>
<evidence type="ECO:0000313" key="1">
    <source>
        <dbReference type="EMBL" id="GFT76961.1"/>
    </source>
</evidence>
<reference evidence="1" key="1">
    <citation type="submission" date="2020-08" db="EMBL/GenBank/DDBJ databases">
        <title>Multicomponent nature underlies the extraordinary mechanical properties of spider dragline silk.</title>
        <authorList>
            <person name="Kono N."/>
            <person name="Nakamura H."/>
            <person name="Mori M."/>
            <person name="Yoshida Y."/>
            <person name="Ohtoshi R."/>
            <person name="Malay A.D."/>
            <person name="Moran D.A.P."/>
            <person name="Tomita M."/>
            <person name="Numata K."/>
            <person name="Arakawa K."/>
        </authorList>
    </citation>
    <scope>NUCLEOTIDE SEQUENCE</scope>
</reference>
<accession>A0A8X6PL56</accession>
<organism evidence="1 2">
    <name type="scientific">Nephila pilipes</name>
    <name type="common">Giant wood spider</name>
    <name type="synonym">Nephila maculata</name>
    <dbReference type="NCBI Taxonomy" id="299642"/>
    <lineage>
        <taxon>Eukaryota</taxon>
        <taxon>Metazoa</taxon>
        <taxon>Ecdysozoa</taxon>
        <taxon>Arthropoda</taxon>
        <taxon>Chelicerata</taxon>
        <taxon>Arachnida</taxon>
        <taxon>Araneae</taxon>
        <taxon>Araneomorphae</taxon>
        <taxon>Entelegynae</taxon>
        <taxon>Araneoidea</taxon>
        <taxon>Nephilidae</taxon>
        <taxon>Nephila</taxon>
    </lineage>
</organism>
<proteinExistence type="predicted"/>
<sequence>MLGIDDELPQTGDNGRYQQLLLWLVFLPTQLPFGSHHYFQLLSSWTPDHWCKVSRVPPDDINLYWSLRVAMMKEYRNVDFLHAQCFVNRSLNNVVISEHRKVMRKRFMSFHSSNPASKCDHGWYYNRSWLGSVNTIVTQVSEVFYFYNIYRMLELMVTKMF</sequence>